<evidence type="ECO:0000313" key="3">
    <source>
        <dbReference type="EMBL" id="MBE9635632.1"/>
    </source>
</evidence>
<feature type="compositionally biased region" description="Basic and acidic residues" evidence="1">
    <location>
        <begin position="28"/>
        <end position="38"/>
    </location>
</feature>
<keyword evidence="2" id="KW-0472">Membrane</keyword>
<feature type="region of interest" description="Disordered" evidence="1">
    <location>
        <begin position="1"/>
        <end position="40"/>
    </location>
</feature>
<evidence type="ECO:0000256" key="2">
    <source>
        <dbReference type="SAM" id="Phobius"/>
    </source>
</evidence>
<dbReference type="RefSeq" id="WP_194132947.1">
    <property type="nucleotide sequence ID" value="NZ_JADFFK010000001.1"/>
</dbReference>
<name>A0ABR9WWJ6_9RHOB</name>
<dbReference type="Proteomes" id="UP000607796">
    <property type="component" value="Unassembled WGS sequence"/>
</dbReference>
<keyword evidence="2" id="KW-1133">Transmembrane helix</keyword>
<organism evidence="3 4">
    <name type="scientific">Salipiger mangrovisoli</name>
    <dbReference type="NCBI Taxonomy" id="2865933"/>
    <lineage>
        <taxon>Bacteria</taxon>
        <taxon>Pseudomonadati</taxon>
        <taxon>Pseudomonadota</taxon>
        <taxon>Alphaproteobacteria</taxon>
        <taxon>Rhodobacterales</taxon>
        <taxon>Roseobacteraceae</taxon>
        <taxon>Salipiger</taxon>
    </lineage>
</organism>
<gene>
    <name evidence="3" type="ORF">IQ782_02135</name>
</gene>
<evidence type="ECO:0000256" key="1">
    <source>
        <dbReference type="SAM" id="MobiDB-lite"/>
    </source>
</evidence>
<reference evidence="3 4" key="1">
    <citation type="journal article" date="2021" name="Int. J. Syst. Evol. Microbiol.">
        <title>Salipiger mangrovisoli sp. nov., isolated from mangrove soil and the proposal for the reclassification of Paraphaeobacter pallidus as Salipiger pallidus comb. nov.</title>
        <authorList>
            <person name="Du J."/>
            <person name="Liu Y."/>
            <person name="Pei T."/>
            <person name="Deng M.R."/>
            <person name="Zhu H."/>
        </authorList>
    </citation>
    <scope>NUCLEOTIDE SEQUENCE [LARGE SCALE GENOMIC DNA]</scope>
    <source>
        <strain evidence="3 4">6D45A</strain>
    </source>
</reference>
<dbReference type="EMBL" id="JADFFK010000001">
    <property type="protein sequence ID" value="MBE9635632.1"/>
    <property type="molecule type" value="Genomic_DNA"/>
</dbReference>
<feature type="transmembrane region" description="Helical" evidence="2">
    <location>
        <begin position="47"/>
        <end position="69"/>
    </location>
</feature>
<keyword evidence="4" id="KW-1185">Reference proteome</keyword>
<sequence>MNEDFARHLDTASRTAPAEGLRVAQGDRTVHGPSDDTRARRRRTQRLVLLSLSVVTLFSLAGMIITRAMEIASL</sequence>
<accession>A0ABR9WWJ6</accession>
<feature type="compositionally biased region" description="Basic and acidic residues" evidence="1">
    <location>
        <begin position="1"/>
        <end position="11"/>
    </location>
</feature>
<keyword evidence="2" id="KW-0812">Transmembrane</keyword>
<evidence type="ECO:0000313" key="4">
    <source>
        <dbReference type="Proteomes" id="UP000607796"/>
    </source>
</evidence>
<comment type="caution">
    <text evidence="3">The sequence shown here is derived from an EMBL/GenBank/DDBJ whole genome shotgun (WGS) entry which is preliminary data.</text>
</comment>
<proteinExistence type="predicted"/>
<protein>
    <submittedName>
        <fullName evidence="3">Uncharacterized protein</fullName>
    </submittedName>
</protein>